<dbReference type="Pfam" id="PF03966">
    <property type="entry name" value="Trm112p"/>
    <property type="match status" value="1"/>
</dbReference>
<dbReference type="SUPFAM" id="SSF158997">
    <property type="entry name" value="Trm112p-like"/>
    <property type="match status" value="1"/>
</dbReference>
<comment type="similarity">
    <text evidence="1">Belongs to the TRM112 family.</text>
</comment>
<protein>
    <recommendedName>
        <fullName evidence="4">Trm112p-domain-containing protein</fullName>
    </recommendedName>
</protein>
<evidence type="ECO:0000313" key="3">
    <source>
        <dbReference type="Proteomes" id="UP000267251"/>
    </source>
</evidence>
<dbReference type="InterPro" id="IPR005651">
    <property type="entry name" value="Trm112-like"/>
</dbReference>
<dbReference type="GO" id="GO:0070476">
    <property type="term" value="P:rRNA (guanine-N7)-methylation"/>
    <property type="evidence" value="ECO:0007669"/>
    <property type="project" value="TreeGrafter"/>
</dbReference>
<dbReference type="InterPro" id="IPR039127">
    <property type="entry name" value="Trm112"/>
</dbReference>
<dbReference type="PANTHER" id="PTHR12773">
    <property type="entry name" value="UPF0315 PROTEIN-RELATED"/>
    <property type="match status" value="1"/>
</dbReference>
<evidence type="ECO:0000313" key="2">
    <source>
        <dbReference type="EMBL" id="RKP11382.1"/>
    </source>
</evidence>
<dbReference type="AlphaFoldDB" id="A0A4P9XZ47"/>
<dbReference type="GO" id="GO:0030488">
    <property type="term" value="P:tRNA methylation"/>
    <property type="evidence" value="ECO:0007669"/>
    <property type="project" value="TreeGrafter"/>
</dbReference>
<feature type="non-terminal residue" evidence="2">
    <location>
        <position position="120"/>
    </location>
</feature>
<dbReference type="GO" id="GO:0046982">
    <property type="term" value="F:protein heterodimerization activity"/>
    <property type="evidence" value="ECO:0007669"/>
    <property type="project" value="InterPro"/>
</dbReference>
<name>A0A4P9XZ47_9FUNG</name>
<evidence type="ECO:0008006" key="4">
    <source>
        <dbReference type="Google" id="ProtNLM"/>
    </source>
</evidence>
<dbReference type="Gene3D" id="2.20.25.10">
    <property type="match status" value="1"/>
</dbReference>
<gene>
    <name evidence="2" type="ORF">BJ684DRAFT_5120</name>
</gene>
<keyword evidence="3" id="KW-1185">Reference proteome</keyword>
<accession>A0A4P9XZ47</accession>
<dbReference type="PANTHER" id="PTHR12773:SF0">
    <property type="entry name" value="MULTIFUNCTIONAL METHYLTRANSFERASE SUBUNIT TRM112-LIKE PROTEIN"/>
    <property type="match status" value="1"/>
</dbReference>
<sequence>MRILTHNMLQCHAAGCTSNNFPLRLEEVEVERDEVEVNAPFLIGLLPKLDWPALLATAEQLGFVGLPDTIPEEVEANESFLEQLNSILLETHIKEGKMVCNGCNHIYRIKEGIPNMLLSE</sequence>
<reference evidence="3" key="1">
    <citation type="journal article" date="2018" name="Nat. Microbiol.">
        <title>Leveraging single-cell genomics to expand the fungal tree of life.</title>
        <authorList>
            <person name="Ahrendt S.R."/>
            <person name="Quandt C.A."/>
            <person name="Ciobanu D."/>
            <person name="Clum A."/>
            <person name="Salamov A."/>
            <person name="Andreopoulos B."/>
            <person name="Cheng J.F."/>
            <person name="Woyke T."/>
            <person name="Pelin A."/>
            <person name="Henrissat B."/>
            <person name="Reynolds N.K."/>
            <person name="Benny G.L."/>
            <person name="Smith M.E."/>
            <person name="James T.Y."/>
            <person name="Grigoriev I.V."/>
        </authorList>
    </citation>
    <scope>NUCLEOTIDE SEQUENCE [LARGE SCALE GENOMIC DNA]</scope>
</reference>
<organism evidence="2 3">
    <name type="scientific">Piptocephalis cylindrospora</name>
    <dbReference type="NCBI Taxonomy" id="1907219"/>
    <lineage>
        <taxon>Eukaryota</taxon>
        <taxon>Fungi</taxon>
        <taxon>Fungi incertae sedis</taxon>
        <taxon>Zoopagomycota</taxon>
        <taxon>Zoopagomycotina</taxon>
        <taxon>Zoopagomycetes</taxon>
        <taxon>Zoopagales</taxon>
        <taxon>Piptocephalidaceae</taxon>
        <taxon>Piptocephalis</taxon>
    </lineage>
</organism>
<proteinExistence type="inferred from homology"/>
<dbReference type="OrthoDB" id="2187549at2759"/>
<evidence type="ECO:0000256" key="1">
    <source>
        <dbReference type="ARBA" id="ARBA00007980"/>
    </source>
</evidence>
<dbReference type="Proteomes" id="UP000267251">
    <property type="component" value="Unassembled WGS sequence"/>
</dbReference>
<dbReference type="EMBL" id="KZ988959">
    <property type="protein sequence ID" value="RKP11382.1"/>
    <property type="molecule type" value="Genomic_DNA"/>
</dbReference>